<dbReference type="Proteomes" id="UP000239872">
    <property type="component" value="Unassembled WGS sequence"/>
</dbReference>
<accession>A0A2S7T0S1</accession>
<evidence type="ECO:0000313" key="2">
    <source>
        <dbReference type="Proteomes" id="UP000239872"/>
    </source>
</evidence>
<reference evidence="1 2" key="1">
    <citation type="submission" date="2018-01" db="EMBL/GenBank/DDBJ databases">
        <title>A novel member of the phylum Bacteroidetes isolated from glacier ice.</title>
        <authorList>
            <person name="Liu Q."/>
            <person name="Xin Y.-H."/>
        </authorList>
    </citation>
    <scope>NUCLEOTIDE SEQUENCE [LARGE SCALE GENOMIC DNA]</scope>
    <source>
        <strain evidence="1 2">RB1R16</strain>
    </source>
</reference>
<evidence type="ECO:0000313" key="1">
    <source>
        <dbReference type="EMBL" id="PQJ12481.1"/>
    </source>
</evidence>
<keyword evidence="2" id="KW-1185">Reference proteome</keyword>
<sequence length="116" mass="13394">MAKIILNHDPVLTKEQLKDALTGYFLQYGYEVDYSALIGADLYVKKSSWIGVTIKLKQKPDTTFLRVSGYVPSPALRVLVNGLLPLLILWPKWNKLIAEVRYYFDYEYQTNESAIF</sequence>
<dbReference type="EMBL" id="PPSL01000001">
    <property type="protein sequence ID" value="PQJ12481.1"/>
    <property type="molecule type" value="Genomic_DNA"/>
</dbReference>
<comment type="caution">
    <text evidence="1">The sequence shown here is derived from an EMBL/GenBank/DDBJ whole genome shotgun (WGS) entry which is preliminary data.</text>
</comment>
<dbReference type="AlphaFoldDB" id="A0A2S7T0S1"/>
<name>A0A2S7T0S1_9BACT</name>
<organism evidence="1 2">
    <name type="scientific">Flavipsychrobacter stenotrophus</name>
    <dbReference type="NCBI Taxonomy" id="2077091"/>
    <lineage>
        <taxon>Bacteria</taxon>
        <taxon>Pseudomonadati</taxon>
        <taxon>Bacteroidota</taxon>
        <taxon>Chitinophagia</taxon>
        <taxon>Chitinophagales</taxon>
        <taxon>Chitinophagaceae</taxon>
        <taxon>Flavipsychrobacter</taxon>
    </lineage>
</organism>
<dbReference type="OrthoDB" id="1163057at2"/>
<proteinExistence type="predicted"/>
<dbReference type="RefSeq" id="WP_105037365.1">
    <property type="nucleotide sequence ID" value="NZ_PPSL01000001.1"/>
</dbReference>
<protein>
    <submittedName>
        <fullName evidence="1">Uncharacterized protein</fullName>
    </submittedName>
</protein>
<gene>
    <name evidence="1" type="ORF">CJD36_001660</name>
</gene>